<dbReference type="PANTHER" id="PTHR38887:SF1">
    <property type="entry name" value="RAS MODIFICATION PROTEIN ERF4"/>
    <property type="match status" value="1"/>
</dbReference>
<reference evidence="2" key="1">
    <citation type="submission" date="2022-12" db="EMBL/GenBank/DDBJ databases">
        <authorList>
            <person name="Petersen C."/>
        </authorList>
    </citation>
    <scope>NUCLEOTIDE SEQUENCE</scope>
    <source>
        <strain evidence="2">IBT 16125</strain>
    </source>
</reference>
<feature type="compositionally biased region" description="Acidic residues" evidence="1">
    <location>
        <begin position="82"/>
        <end position="97"/>
    </location>
</feature>
<dbReference type="Proteomes" id="UP001213681">
    <property type="component" value="Unassembled WGS sequence"/>
</dbReference>
<dbReference type="EMBL" id="JAPVEA010000008">
    <property type="protein sequence ID" value="KAJ5438218.1"/>
    <property type="molecule type" value="Genomic_DNA"/>
</dbReference>
<dbReference type="RefSeq" id="XP_056761447.1">
    <property type="nucleotide sequence ID" value="XM_056912598.1"/>
</dbReference>
<name>A0AAD6BXZ8_9EURO</name>
<organism evidence="2 3">
    <name type="scientific">Penicillium daleae</name>
    <dbReference type="NCBI Taxonomy" id="63821"/>
    <lineage>
        <taxon>Eukaryota</taxon>
        <taxon>Fungi</taxon>
        <taxon>Dikarya</taxon>
        <taxon>Ascomycota</taxon>
        <taxon>Pezizomycotina</taxon>
        <taxon>Eurotiomycetes</taxon>
        <taxon>Eurotiomycetidae</taxon>
        <taxon>Eurotiales</taxon>
        <taxon>Aspergillaceae</taxon>
        <taxon>Penicillium</taxon>
    </lineage>
</organism>
<reference evidence="2" key="2">
    <citation type="journal article" date="2023" name="IMA Fungus">
        <title>Comparative genomic study of the Penicillium genus elucidates a diverse pangenome and 15 lateral gene transfer events.</title>
        <authorList>
            <person name="Petersen C."/>
            <person name="Sorensen T."/>
            <person name="Nielsen M.R."/>
            <person name="Sondergaard T.E."/>
            <person name="Sorensen J.L."/>
            <person name="Fitzpatrick D.A."/>
            <person name="Frisvad J.C."/>
            <person name="Nielsen K.L."/>
        </authorList>
    </citation>
    <scope>NUCLEOTIDE SEQUENCE</scope>
    <source>
        <strain evidence="2">IBT 16125</strain>
    </source>
</reference>
<gene>
    <name evidence="2" type="ORF">N7458_009216</name>
</gene>
<feature type="compositionally biased region" description="Low complexity" evidence="1">
    <location>
        <begin position="29"/>
        <end position="43"/>
    </location>
</feature>
<evidence type="ECO:0000313" key="2">
    <source>
        <dbReference type="EMBL" id="KAJ5438218.1"/>
    </source>
</evidence>
<sequence length="533" mass="58528">MAKLVKLLGSGIGLTSEAIHAARSRSRSDQPSSSASASNAAPPEYVEVTDDTAEELVRSGQAEQVVNAGDEKKSPSKAAEAEGYDSEGDSSESEELEALGQDEAAWELDDMAERVRLPTYDESEAAAAAEPEDVKVKKEEGMVRELVRKAGALPHPPRGIPCPVIIPQRRPRNKDRGFVRAYAPVLTDCGIGQDVFLQFLDNWDRASKASPWIDVVFVAAGIVGFVPEVTAQIVSTVVQVVAGTARELQSRSRRNTFLDRVNQDLLMPRGLYAMIMAFKDEVPGQQSGPLYRLSSSIGKTLFASEKLDINQTVAKYSNPDADMSKLKKGLKDIRLTSGQTRGQIELPEAAELVYPDLDRVAHEALEGKGKGKESGTRDKFKNAGAWVQDYLDRRGQAFYEAEHQGSSLAVPSAERKSMASRYNDPNHPANSGSLISLLTGGAVNPAARRQAKREAKRDRKDTKRERKDARRVARGRPPRGPRKVKRKGQRKTIIKKIMQQDVLYLLIVNLPSQDEVQQSVTQLEQMMAQTGAR</sequence>
<evidence type="ECO:0000256" key="1">
    <source>
        <dbReference type="SAM" id="MobiDB-lite"/>
    </source>
</evidence>
<feature type="compositionally biased region" description="Basic and acidic residues" evidence="1">
    <location>
        <begin position="452"/>
        <end position="471"/>
    </location>
</feature>
<feature type="compositionally biased region" description="Basic residues" evidence="1">
    <location>
        <begin position="472"/>
        <end position="492"/>
    </location>
</feature>
<dbReference type="PANTHER" id="PTHR38887">
    <property type="entry name" value="CHROMOSOME 21, WHOLE GENOME SHOTGUN SEQUENCE"/>
    <property type="match status" value="1"/>
</dbReference>
<dbReference type="GeneID" id="81602841"/>
<protein>
    <submittedName>
        <fullName evidence="2">Uncharacterized protein</fullName>
    </submittedName>
</protein>
<accession>A0AAD6BXZ8</accession>
<feature type="region of interest" description="Disordered" evidence="1">
    <location>
        <begin position="403"/>
        <end position="492"/>
    </location>
</feature>
<feature type="region of interest" description="Disordered" evidence="1">
    <location>
        <begin position="19"/>
        <end position="98"/>
    </location>
</feature>
<dbReference type="AlphaFoldDB" id="A0AAD6BXZ8"/>
<dbReference type="InterPro" id="IPR053221">
    <property type="entry name" value="Burnettramic_acid_biosynth"/>
</dbReference>
<proteinExistence type="predicted"/>
<comment type="caution">
    <text evidence="2">The sequence shown here is derived from an EMBL/GenBank/DDBJ whole genome shotgun (WGS) entry which is preliminary data.</text>
</comment>
<keyword evidence="3" id="KW-1185">Reference proteome</keyword>
<evidence type="ECO:0000313" key="3">
    <source>
        <dbReference type="Proteomes" id="UP001213681"/>
    </source>
</evidence>